<feature type="domain" description="RNase H type-1" evidence="2">
    <location>
        <begin position="176"/>
        <end position="250"/>
    </location>
</feature>
<dbReference type="InterPro" id="IPR026960">
    <property type="entry name" value="RVT-Znf"/>
</dbReference>
<sequence>MLKIAFWQFGTTNTNAFKSDYRLLSEAAEKDNASTSNPEFKKKFWSGIWKLKIPGKVKHYLWKAYSNTLPTKQNLQKRKILNDSTFHLYSKENESSMHALWDCEKIQEVWSHIFRNKTRITEVSTPLDRIAKAASDFLQWIRCSNYPGMKTKPTAKLERWIPPHPRPPPSDSLKTNFDGAIFQEPDEAGTGVVIRNFTGEVMVALSEKITKPSSVSILESIVPRRAVQFVRELDFDHSYFEGDLRFLFRLYEIVTCFPLLLVTLFKTFRLLLALLKLFPLSYC</sequence>
<keyword evidence="1" id="KW-1133">Transmembrane helix</keyword>
<feature type="transmembrane region" description="Helical" evidence="1">
    <location>
        <begin position="250"/>
        <end position="272"/>
    </location>
</feature>
<dbReference type="Gramene" id="QL06p019561:mrna">
    <property type="protein sequence ID" value="QL06p019561:mrna"/>
    <property type="gene ID" value="QL06p019561"/>
</dbReference>
<dbReference type="Proteomes" id="UP000594261">
    <property type="component" value="Chromosome 6"/>
</dbReference>
<dbReference type="Pfam" id="PF13966">
    <property type="entry name" value="zf-RVT"/>
    <property type="match status" value="1"/>
</dbReference>
<evidence type="ECO:0000313" key="4">
    <source>
        <dbReference type="EnsemblPlants" id="QL06p019561:mrna"/>
    </source>
</evidence>
<evidence type="ECO:0008006" key="6">
    <source>
        <dbReference type="Google" id="ProtNLM"/>
    </source>
</evidence>
<keyword evidence="1" id="KW-0472">Membrane</keyword>
<dbReference type="InterPro" id="IPR053151">
    <property type="entry name" value="RNase_H-like"/>
</dbReference>
<proteinExistence type="predicted"/>
<dbReference type="EnsemblPlants" id="QL06p019561:mrna">
    <property type="protein sequence ID" value="QL06p019561:mrna"/>
    <property type="gene ID" value="QL06p019561"/>
</dbReference>
<accession>A0A7N2LZ18</accession>
<protein>
    <recommendedName>
        <fullName evidence="6">Reverse transcriptase zinc-binding domain-containing protein</fullName>
    </recommendedName>
</protein>
<dbReference type="GO" id="GO:0004523">
    <property type="term" value="F:RNA-DNA hybrid ribonuclease activity"/>
    <property type="evidence" value="ECO:0007669"/>
    <property type="project" value="InterPro"/>
</dbReference>
<evidence type="ECO:0000313" key="5">
    <source>
        <dbReference type="Proteomes" id="UP000594261"/>
    </source>
</evidence>
<reference evidence="4 5" key="1">
    <citation type="journal article" date="2016" name="G3 (Bethesda)">
        <title>First Draft Assembly and Annotation of the Genome of a California Endemic Oak Quercus lobata Nee (Fagaceae).</title>
        <authorList>
            <person name="Sork V.L."/>
            <person name="Fitz-Gibbon S.T."/>
            <person name="Puiu D."/>
            <person name="Crepeau M."/>
            <person name="Gugger P.F."/>
            <person name="Sherman R."/>
            <person name="Stevens K."/>
            <person name="Langley C.H."/>
            <person name="Pellegrini M."/>
            <person name="Salzberg S.L."/>
        </authorList>
    </citation>
    <scope>NUCLEOTIDE SEQUENCE [LARGE SCALE GENOMIC DNA]</scope>
    <source>
        <strain evidence="4 5">cv. SW786</strain>
    </source>
</reference>
<dbReference type="EMBL" id="LRBV02000006">
    <property type="status" value="NOT_ANNOTATED_CDS"/>
    <property type="molecule type" value="Genomic_DNA"/>
</dbReference>
<dbReference type="PANTHER" id="PTHR47723">
    <property type="entry name" value="OS05G0353850 PROTEIN"/>
    <property type="match status" value="1"/>
</dbReference>
<evidence type="ECO:0000259" key="2">
    <source>
        <dbReference type="Pfam" id="PF13456"/>
    </source>
</evidence>
<dbReference type="PANTHER" id="PTHR47723:SF19">
    <property type="entry name" value="POLYNUCLEOTIDYL TRANSFERASE, RIBONUCLEASE H-LIKE SUPERFAMILY PROTEIN"/>
    <property type="match status" value="1"/>
</dbReference>
<keyword evidence="1" id="KW-0812">Transmembrane</keyword>
<reference evidence="4" key="2">
    <citation type="submission" date="2021-01" db="UniProtKB">
        <authorList>
            <consortium name="EnsemblPlants"/>
        </authorList>
    </citation>
    <scope>IDENTIFICATION</scope>
</reference>
<evidence type="ECO:0000256" key="1">
    <source>
        <dbReference type="SAM" id="Phobius"/>
    </source>
</evidence>
<dbReference type="AlphaFoldDB" id="A0A7N2LZ18"/>
<dbReference type="InParanoid" id="A0A7N2LZ18"/>
<organism evidence="4 5">
    <name type="scientific">Quercus lobata</name>
    <name type="common">Valley oak</name>
    <dbReference type="NCBI Taxonomy" id="97700"/>
    <lineage>
        <taxon>Eukaryota</taxon>
        <taxon>Viridiplantae</taxon>
        <taxon>Streptophyta</taxon>
        <taxon>Embryophyta</taxon>
        <taxon>Tracheophyta</taxon>
        <taxon>Spermatophyta</taxon>
        <taxon>Magnoliopsida</taxon>
        <taxon>eudicotyledons</taxon>
        <taxon>Gunneridae</taxon>
        <taxon>Pentapetalae</taxon>
        <taxon>rosids</taxon>
        <taxon>fabids</taxon>
        <taxon>Fagales</taxon>
        <taxon>Fagaceae</taxon>
        <taxon>Quercus</taxon>
    </lineage>
</organism>
<dbReference type="Pfam" id="PF13456">
    <property type="entry name" value="RVT_3"/>
    <property type="match status" value="1"/>
</dbReference>
<evidence type="ECO:0000259" key="3">
    <source>
        <dbReference type="Pfam" id="PF13966"/>
    </source>
</evidence>
<feature type="domain" description="Reverse transcriptase zinc-binding" evidence="3">
    <location>
        <begin position="35"/>
        <end position="110"/>
    </location>
</feature>
<dbReference type="InterPro" id="IPR002156">
    <property type="entry name" value="RNaseH_domain"/>
</dbReference>
<name>A0A7N2LZ18_QUELO</name>
<keyword evidence="5" id="KW-1185">Reference proteome</keyword>
<dbReference type="GO" id="GO:0003676">
    <property type="term" value="F:nucleic acid binding"/>
    <property type="evidence" value="ECO:0007669"/>
    <property type="project" value="InterPro"/>
</dbReference>